<dbReference type="AlphaFoldDB" id="A0A430A0Q6"/>
<accession>A0A430A0Q6</accession>
<dbReference type="InterPro" id="IPR003593">
    <property type="entry name" value="AAA+_ATPase"/>
</dbReference>
<dbReference type="PANTHER" id="PTHR43158">
    <property type="entry name" value="SKFA PEPTIDE EXPORT ATP-BINDING PROTEIN SKFE"/>
    <property type="match status" value="1"/>
</dbReference>
<keyword evidence="2" id="KW-0067">ATP-binding</keyword>
<dbReference type="OrthoDB" id="9804819at2"/>
<dbReference type="SMART" id="SM00382">
    <property type="entry name" value="AAA"/>
    <property type="match status" value="1"/>
</dbReference>
<evidence type="ECO:0000313" key="4">
    <source>
        <dbReference type="EMBL" id="RST99894.1"/>
    </source>
</evidence>
<dbReference type="InterPro" id="IPR027417">
    <property type="entry name" value="P-loop_NTPase"/>
</dbReference>
<dbReference type="EMBL" id="NGJX01000013">
    <property type="protein sequence ID" value="RST99894.1"/>
    <property type="molecule type" value="Genomic_DNA"/>
</dbReference>
<feature type="domain" description="ABC transporter" evidence="3">
    <location>
        <begin position="22"/>
        <end position="247"/>
    </location>
</feature>
<reference evidence="4 5" key="1">
    <citation type="submission" date="2017-05" db="EMBL/GenBank/DDBJ databases">
        <title>Vagococcus spp. assemblies.</title>
        <authorList>
            <person name="Gulvik C.A."/>
        </authorList>
    </citation>
    <scope>NUCLEOTIDE SEQUENCE [LARGE SCALE GENOMIC DNA]</scope>
    <source>
        <strain evidence="4 5">NCFB 2497</strain>
    </source>
</reference>
<dbReference type="Pfam" id="PF00005">
    <property type="entry name" value="ABC_tran"/>
    <property type="match status" value="1"/>
</dbReference>
<dbReference type="GO" id="GO:0016887">
    <property type="term" value="F:ATP hydrolysis activity"/>
    <property type="evidence" value="ECO:0007669"/>
    <property type="project" value="InterPro"/>
</dbReference>
<dbReference type="Gene3D" id="3.40.50.300">
    <property type="entry name" value="P-loop containing nucleotide triphosphate hydrolases"/>
    <property type="match status" value="1"/>
</dbReference>
<dbReference type="GO" id="GO:0005524">
    <property type="term" value="F:ATP binding"/>
    <property type="evidence" value="ECO:0007669"/>
    <property type="project" value="UniProtKB-KW"/>
</dbReference>
<keyword evidence="1" id="KW-0547">Nucleotide-binding</keyword>
<comment type="caution">
    <text evidence="4">The sequence shown here is derived from an EMBL/GenBank/DDBJ whole genome shotgun (WGS) entry which is preliminary data.</text>
</comment>
<dbReference type="SUPFAM" id="SSF52540">
    <property type="entry name" value="P-loop containing nucleoside triphosphate hydrolases"/>
    <property type="match status" value="1"/>
</dbReference>
<dbReference type="PANTHER" id="PTHR43158:SF5">
    <property type="entry name" value="ABC TRANSPORTER, ATP-BINDING PROTEIN"/>
    <property type="match status" value="1"/>
</dbReference>
<evidence type="ECO:0000313" key="5">
    <source>
        <dbReference type="Proteomes" id="UP000288197"/>
    </source>
</evidence>
<sequence>MIMMIIYKGVGVVRKEIIVMTIEIRGMSKTADDLLVLNDIDLVFQEKTIYGLLGQNDSGKTTLMRLLAHLRFPSEGYIEIDGIDIEEDQEVLNKIYFLTHDDIYPKRAKLKQIVKCMGAFYPNFQTEICLDLLNKYHLDEKDIFSKLPLKKKTLFKSCLAFSNDVDYLLLDEPAFSLDAYHRHALYQDLLASYDRYPKTIILSTHAIDEIEDVIERVIILEDGQVLIDDDVATLIKKAYSVKGEEREVREFLQQKHVLGQEYRRGIIKAYVQLEENEVIEDSQLEIKSLNLQELFIQLTKDVYGDRGGE</sequence>
<keyword evidence="5" id="KW-1185">Reference proteome</keyword>
<dbReference type="PROSITE" id="PS50893">
    <property type="entry name" value="ABC_TRANSPORTER_2"/>
    <property type="match status" value="1"/>
</dbReference>
<proteinExistence type="predicted"/>
<organism evidence="4 5">
    <name type="scientific">Vagococcus fluvialis</name>
    <dbReference type="NCBI Taxonomy" id="2738"/>
    <lineage>
        <taxon>Bacteria</taxon>
        <taxon>Bacillati</taxon>
        <taxon>Bacillota</taxon>
        <taxon>Bacilli</taxon>
        <taxon>Lactobacillales</taxon>
        <taxon>Enterococcaceae</taxon>
        <taxon>Vagococcus</taxon>
    </lineage>
</organism>
<evidence type="ECO:0000259" key="3">
    <source>
        <dbReference type="PROSITE" id="PS50893"/>
    </source>
</evidence>
<protein>
    <recommendedName>
        <fullName evidence="3">ABC transporter domain-containing protein</fullName>
    </recommendedName>
</protein>
<dbReference type="InterPro" id="IPR003439">
    <property type="entry name" value="ABC_transporter-like_ATP-bd"/>
</dbReference>
<evidence type="ECO:0000256" key="2">
    <source>
        <dbReference type="ARBA" id="ARBA00022840"/>
    </source>
</evidence>
<gene>
    <name evidence="4" type="ORF">CBF32_10990</name>
</gene>
<name>A0A430A0Q6_9ENTE</name>
<dbReference type="RefSeq" id="WP_114290313.1">
    <property type="nucleotide sequence ID" value="NZ_CP081472.1"/>
</dbReference>
<evidence type="ECO:0000256" key="1">
    <source>
        <dbReference type="ARBA" id="ARBA00022741"/>
    </source>
</evidence>
<dbReference type="Proteomes" id="UP000288197">
    <property type="component" value="Unassembled WGS sequence"/>
</dbReference>